<dbReference type="Proteomes" id="UP000297229">
    <property type="component" value="Unassembled WGS sequence"/>
</dbReference>
<sequence length="539" mass="61856">MNRPSYTCRLSRLEWLNTRGWPTFKDFMVTHKYDPTSAADYMKAEEVLCNYRSSDPFANKELQDWGAEEDEDELEELDDNDMNEKLDAEFEKLLCDALASEDYMDEEDMDEGMKERNCDEDGVKENERDNNQERDEILDLMTDDSDWEDYDEDEDLDRSKDSNLKRYIEVREQEKLEKIYRIRNEDEGIYEWLMKRGWSCLEEYMDYHTLDFANDDDVKEVGDIIKKSIKVEAEQNLGEAEGNFEEVAAEDDAEYENEQRATRESLISEGLEDEVEFPRNTNPAELDEEQATAKPSVSNIAKGIRNNRDIDRWCMEQGFINLFNFINGHGGDYYDDELVCMIGHQLEEIIEEGNQNGRKVMEEIFEGLTMCDNQDQGLKENFQDWPVAYNEETNRLDGYDDDEMTILTATTKCDNQHANEESSKAKQLSLFGNPRSTTGGYELSDDGCHLVVLFQPLSGAPRSTTGGYKVSAGGCQVALLIDELPDAFVTKVVFSLDTELSGIMETLVCGGEFQVDIGLAVCESTVNDFVIVPNLMIRV</sequence>
<evidence type="ECO:0000256" key="1">
    <source>
        <dbReference type="SAM" id="MobiDB-lite"/>
    </source>
</evidence>
<evidence type="ECO:0000313" key="2">
    <source>
        <dbReference type="EMBL" id="TGO78327.1"/>
    </source>
</evidence>
<accession>A0A4Z1KA90</accession>
<feature type="compositionally biased region" description="Basic and acidic residues" evidence="1">
    <location>
        <begin position="111"/>
        <end position="137"/>
    </location>
</feature>
<protein>
    <submittedName>
        <fullName evidence="2">Uncharacterized protein</fullName>
    </submittedName>
</protein>
<dbReference type="EMBL" id="PQXM01000070">
    <property type="protein sequence ID" value="TGO78327.1"/>
    <property type="molecule type" value="Genomic_DNA"/>
</dbReference>
<comment type="caution">
    <text evidence="2">The sequence shown here is derived from an EMBL/GenBank/DDBJ whole genome shotgun (WGS) entry which is preliminary data.</text>
</comment>
<proteinExistence type="predicted"/>
<reference evidence="2 3" key="1">
    <citation type="submission" date="2017-12" db="EMBL/GenBank/DDBJ databases">
        <title>Comparative genomics of Botrytis spp.</title>
        <authorList>
            <person name="Valero-Jimenez C.A."/>
            <person name="Tapia P."/>
            <person name="Veloso J."/>
            <person name="Silva-Moreno E."/>
            <person name="Staats M."/>
            <person name="Valdes J.H."/>
            <person name="Van Kan J.A.L."/>
        </authorList>
    </citation>
    <scope>NUCLEOTIDE SEQUENCE [LARGE SCALE GENOMIC DNA]</scope>
    <source>
        <strain evidence="2 3">Be9601</strain>
    </source>
</reference>
<evidence type="ECO:0000313" key="3">
    <source>
        <dbReference type="Proteomes" id="UP000297229"/>
    </source>
</evidence>
<gene>
    <name evidence="2" type="ORF">BELL_0070g00120</name>
</gene>
<feature type="compositionally biased region" description="Acidic residues" evidence="1">
    <location>
        <begin position="138"/>
        <end position="156"/>
    </location>
</feature>
<organism evidence="2 3">
    <name type="scientific">Botrytis elliptica</name>
    <dbReference type="NCBI Taxonomy" id="278938"/>
    <lineage>
        <taxon>Eukaryota</taxon>
        <taxon>Fungi</taxon>
        <taxon>Dikarya</taxon>
        <taxon>Ascomycota</taxon>
        <taxon>Pezizomycotina</taxon>
        <taxon>Leotiomycetes</taxon>
        <taxon>Helotiales</taxon>
        <taxon>Sclerotiniaceae</taxon>
        <taxon>Botrytis</taxon>
    </lineage>
</organism>
<name>A0A4Z1KA90_9HELO</name>
<feature type="region of interest" description="Disordered" evidence="1">
    <location>
        <begin position="105"/>
        <end position="158"/>
    </location>
</feature>
<keyword evidence="3" id="KW-1185">Reference proteome</keyword>
<dbReference type="AlphaFoldDB" id="A0A4Z1KA90"/>